<sequence>MNTRNRVWHTVAEDAEPTTTIRKLPRRNIAAHSLVPSSTATAFASREAPSLLIPSRPSFSPIPPRTPDKKREDSAPKKPASRPPSPPTPANPFASQRTLQRTPQEPLDLPAPKKPPQRPPSPKPSTNPFVPRRTLWPSPGRPTQSPPEPPTTATPPESPPKRAEDRPLGQRTTENNARTDTQKKPPSRPPPPRSPPKTATPPHTIEKPQFTPPKEDQVRRLIEQANHPEEQHRKLTKAFDRNSVITYRIIFGHHSERFRENHEEPRNLF</sequence>
<feature type="compositionally biased region" description="Pro residues" evidence="1">
    <location>
        <begin position="81"/>
        <end position="90"/>
    </location>
</feature>
<feature type="compositionally biased region" description="Pro residues" evidence="1">
    <location>
        <begin position="112"/>
        <end position="125"/>
    </location>
</feature>
<dbReference type="AlphaFoldDB" id="A0AA39I551"/>
<protein>
    <submittedName>
        <fullName evidence="2">Uncharacterized protein</fullName>
    </submittedName>
</protein>
<feature type="compositionally biased region" description="Low complexity" evidence="1">
    <location>
        <begin position="126"/>
        <end position="143"/>
    </location>
</feature>
<feature type="compositionally biased region" description="Low complexity" evidence="1">
    <location>
        <begin position="49"/>
        <end position="59"/>
    </location>
</feature>
<comment type="caution">
    <text evidence="2">The sequence shown here is derived from an EMBL/GenBank/DDBJ whole genome shotgun (WGS) entry which is preliminary data.</text>
</comment>
<feature type="compositionally biased region" description="Pro residues" evidence="1">
    <location>
        <begin position="187"/>
        <end position="199"/>
    </location>
</feature>
<evidence type="ECO:0000313" key="2">
    <source>
        <dbReference type="EMBL" id="KAK0418015.1"/>
    </source>
</evidence>
<dbReference type="Proteomes" id="UP001175271">
    <property type="component" value="Unassembled WGS sequence"/>
</dbReference>
<name>A0AA39I551_9BILA</name>
<feature type="compositionally biased region" description="Basic and acidic residues" evidence="1">
    <location>
        <begin position="159"/>
        <end position="168"/>
    </location>
</feature>
<accession>A0AA39I551</accession>
<feature type="compositionally biased region" description="Basic and acidic residues" evidence="1">
    <location>
        <begin position="66"/>
        <end position="76"/>
    </location>
</feature>
<evidence type="ECO:0000313" key="3">
    <source>
        <dbReference type="Proteomes" id="UP001175271"/>
    </source>
</evidence>
<proteinExistence type="predicted"/>
<organism evidence="2 3">
    <name type="scientific">Steinernema hermaphroditum</name>
    <dbReference type="NCBI Taxonomy" id="289476"/>
    <lineage>
        <taxon>Eukaryota</taxon>
        <taxon>Metazoa</taxon>
        <taxon>Ecdysozoa</taxon>
        <taxon>Nematoda</taxon>
        <taxon>Chromadorea</taxon>
        <taxon>Rhabditida</taxon>
        <taxon>Tylenchina</taxon>
        <taxon>Panagrolaimomorpha</taxon>
        <taxon>Strongyloidoidea</taxon>
        <taxon>Steinernematidae</taxon>
        <taxon>Steinernema</taxon>
    </lineage>
</organism>
<feature type="region of interest" description="Disordered" evidence="1">
    <location>
        <begin position="32"/>
        <end position="216"/>
    </location>
</feature>
<evidence type="ECO:0000256" key="1">
    <source>
        <dbReference type="SAM" id="MobiDB-lite"/>
    </source>
</evidence>
<feature type="compositionally biased region" description="Pro residues" evidence="1">
    <location>
        <begin position="144"/>
        <end position="158"/>
    </location>
</feature>
<feature type="compositionally biased region" description="Polar residues" evidence="1">
    <location>
        <begin position="170"/>
        <end position="179"/>
    </location>
</feature>
<gene>
    <name evidence="2" type="ORF">QR680_013326</name>
</gene>
<reference evidence="2" key="1">
    <citation type="submission" date="2023-06" db="EMBL/GenBank/DDBJ databases">
        <title>Genomic analysis of the entomopathogenic nematode Steinernema hermaphroditum.</title>
        <authorList>
            <person name="Schwarz E.M."/>
            <person name="Heppert J.K."/>
            <person name="Baniya A."/>
            <person name="Schwartz H.T."/>
            <person name="Tan C.-H."/>
            <person name="Antoshechkin I."/>
            <person name="Sternberg P.W."/>
            <person name="Goodrich-Blair H."/>
            <person name="Dillman A.R."/>
        </authorList>
    </citation>
    <scope>NUCLEOTIDE SEQUENCE</scope>
    <source>
        <strain evidence="2">PS9179</strain>
        <tissue evidence="2">Whole animal</tissue>
    </source>
</reference>
<dbReference type="PRINTS" id="PR01217">
    <property type="entry name" value="PRICHEXTENSN"/>
</dbReference>
<keyword evidence="3" id="KW-1185">Reference proteome</keyword>
<dbReference type="EMBL" id="JAUCMV010000002">
    <property type="protein sequence ID" value="KAK0418015.1"/>
    <property type="molecule type" value="Genomic_DNA"/>
</dbReference>